<evidence type="ECO:0000313" key="2">
    <source>
        <dbReference type="EMBL" id="EDM99073.1"/>
    </source>
</evidence>
<sequence length="64" mass="7221">MMLIVYGNMIFTPEILFLVALVPWIEQLWFHNTKMVGYFQGGVFVLDHTILIPAATFCGGSTNL</sequence>
<dbReference type="Proteomes" id="UP000003639">
    <property type="component" value="Unassembled WGS sequence"/>
</dbReference>
<gene>
    <name evidence="2" type="ORF">BACCAP_02999</name>
</gene>
<dbReference type="EMBL" id="AAXG02000028">
    <property type="protein sequence ID" value="EDM99073.1"/>
    <property type="molecule type" value="Genomic_DNA"/>
</dbReference>
<accession>A6NXQ3</accession>
<comment type="caution">
    <text evidence="2">The sequence shown here is derived from an EMBL/GenBank/DDBJ whole genome shotgun (WGS) entry which is preliminary data.</text>
</comment>
<dbReference type="STRING" id="411467.BACCAP_02999"/>
<keyword evidence="3" id="KW-1185">Reference proteome</keyword>
<proteinExistence type="predicted"/>
<organism evidence="2 3">
    <name type="scientific">Pseudoflavonifractor capillosus ATCC 29799</name>
    <dbReference type="NCBI Taxonomy" id="411467"/>
    <lineage>
        <taxon>Bacteria</taxon>
        <taxon>Bacillati</taxon>
        <taxon>Bacillota</taxon>
        <taxon>Clostridia</taxon>
        <taxon>Eubacteriales</taxon>
        <taxon>Oscillospiraceae</taxon>
        <taxon>Pseudoflavonifractor</taxon>
    </lineage>
</organism>
<name>A6NXQ3_9FIRM</name>
<reference evidence="2 3" key="1">
    <citation type="submission" date="2007-04" db="EMBL/GenBank/DDBJ databases">
        <authorList>
            <person name="Fulton L."/>
            <person name="Clifton S."/>
            <person name="Fulton B."/>
            <person name="Xu J."/>
            <person name="Minx P."/>
            <person name="Pepin K.H."/>
            <person name="Johnson M."/>
            <person name="Thiruvilangam P."/>
            <person name="Bhonagiri V."/>
            <person name="Nash W.E."/>
            <person name="Mardis E.R."/>
            <person name="Wilson R.K."/>
        </authorList>
    </citation>
    <scope>NUCLEOTIDE SEQUENCE [LARGE SCALE GENOMIC DNA]</scope>
    <source>
        <strain evidence="2 3">ATCC 29799</strain>
    </source>
</reference>
<evidence type="ECO:0000313" key="3">
    <source>
        <dbReference type="Proteomes" id="UP000003639"/>
    </source>
</evidence>
<reference evidence="2 3" key="2">
    <citation type="submission" date="2007-06" db="EMBL/GenBank/DDBJ databases">
        <title>Draft genome sequence of Pseudoflavonifractor capillosus ATCC 29799.</title>
        <authorList>
            <person name="Sudarsanam P."/>
            <person name="Ley R."/>
            <person name="Guruge J."/>
            <person name="Turnbaugh P.J."/>
            <person name="Mahowald M."/>
            <person name="Liep D."/>
            <person name="Gordon J."/>
        </authorList>
    </citation>
    <scope>NUCLEOTIDE SEQUENCE [LARGE SCALE GENOMIC DNA]</scope>
    <source>
        <strain evidence="2 3">ATCC 29799</strain>
    </source>
</reference>
<keyword evidence="1" id="KW-0472">Membrane</keyword>
<dbReference type="AlphaFoldDB" id="A6NXQ3"/>
<keyword evidence="1" id="KW-1133">Transmembrane helix</keyword>
<feature type="transmembrane region" description="Helical" evidence="1">
    <location>
        <begin position="6"/>
        <end position="25"/>
    </location>
</feature>
<keyword evidence="1" id="KW-0812">Transmembrane</keyword>
<evidence type="ECO:0000256" key="1">
    <source>
        <dbReference type="SAM" id="Phobius"/>
    </source>
</evidence>
<protein>
    <submittedName>
        <fullName evidence="2">Uncharacterized protein</fullName>
    </submittedName>
</protein>